<dbReference type="AlphaFoldDB" id="A0A3T0EAK5"/>
<dbReference type="InterPro" id="IPR046634">
    <property type="entry name" value="DUF6746"/>
</dbReference>
<proteinExistence type="predicted"/>
<dbReference type="KEGG" id="gak:X907_1908"/>
<dbReference type="EMBL" id="CP018911">
    <property type="protein sequence ID" value="AZU04431.1"/>
    <property type="molecule type" value="Genomic_DNA"/>
</dbReference>
<accession>A0A3T0EAK5</accession>
<dbReference type="Pfam" id="PF20531">
    <property type="entry name" value="DUF6746"/>
    <property type="match status" value="1"/>
</dbReference>
<evidence type="ECO:0000313" key="1">
    <source>
        <dbReference type="EMBL" id="AZU04431.1"/>
    </source>
</evidence>
<keyword evidence="2" id="KW-1185">Reference proteome</keyword>
<gene>
    <name evidence="1" type="ORF">X907_1908</name>
</gene>
<name>A0A3T0EAK5_9PROT</name>
<dbReference type="Proteomes" id="UP000286954">
    <property type="component" value="Chromosome"/>
</dbReference>
<reference evidence="1 2" key="1">
    <citation type="submission" date="2016-12" db="EMBL/GenBank/DDBJ databases">
        <title>The genome of dimorphic prosthecate Glycocaulis alkaliphilus 6b-8t, isolated from crude oil dictates its adaptability in petroleum environments.</title>
        <authorList>
            <person name="Wu X.-L."/>
            <person name="Geng S."/>
        </authorList>
    </citation>
    <scope>NUCLEOTIDE SEQUENCE [LARGE SCALE GENOMIC DNA]</scope>
    <source>
        <strain evidence="1 2">6B-8</strain>
    </source>
</reference>
<sequence>MLSDAREWVSLWQERRPTSLNGPAVKLSGPDHGEGRLGVPLIRPRAAGGSAEIARLADALEEVHLASELWDDETVRKQGAVFVDGVRATCPNNRRPRP</sequence>
<protein>
    <submittedName>
        <fullName evidence="1">Uncharacterized protein</fullName>
    </submittedName>
</protein>
<organism evidence="1 2">
    <name type="scientific">Glycocaulis alkaliphilus</name>
    <dbReference type="NCBI Taxonomy" id="1434191"/>
    <lineage>
        <taxon>Bacteria</taxon>
        <taxon>Pseudomonadati</taxon>
        <taxon>Pseudomonadota</taxon>
        <taxon>Alphaproteobacteria</taxon>
        <taxon>Maricaulales</taxon>
        <taxon>Maricaulaceae</taxon>
        <taxon>Glycocaulis</taxon>
    </lineage>
</organism>
<evidence type="ECO:0000313" key="2">
    <source>
        <dbReference type="Proteomes" id="UP000286954"/>
    </source>
</evidence>